<evidence type="ECO:0000256" key="1">
    <source>
        <dbReference type="ARBA" id="ARBA00008428"/>
    </source>
</evidence>
<evidence type="ECO:0000256" key="4">
    <source>
        <dbReference type="ARBA" id="ARBA00022801"/>
    </source>
</evidence>
<dbReference type="GO" id="GO:0005524">
    <property type="term" value="F:ATP binding"/>
    <property type="evidence" value="ECO:0007669"/>
    <property type="project" value="UniProtKB-KW"/>
</dbReference>
<comment type="caution">
    <text evidence="12">The sequence shown here is derived from an EMBL/GenBank/DDBJ whole genome shotgun (WGS) entry which is preliminary data.</text>
</comment>
<keyword evidence="5" id="KW-0347">Helicase</keyword>
<dbReference type="GO" id="GO:0016787">
    <property type="term" value="F:hydrolase activity"/>
    <property type="evidence" value="ECO:0007669"/>
    <property type="project" value="UniProtKB-KW"/>
</dbReference>
<evidence type="ECO:0000256" key="3">
    <source>
        <dbReference type="ARBA" id="ARBA00022741"/>
    </source>
</evidence>
<sequence>MMLSTAAISDVVAALNGPGDFYRPAHQVIYRAILDLHDRSGGETTPDPILVTGELATRGELQKAGGPTYLHTCVNAVPTAVNAEHYAEAVRDLAAFRKVVETGTRLTSQGYAAVGEAREVVQVAMAQLQALVAGTAEAAPKLSVADRWQEFIDDQEHGIDPRALDTPWPDINEVVQLLPGHLVTVGAATAGGKSLFGMNLAAHVALHRNRPVLVASMEMGGKELMARLTAAESGVYLERLVKHKLDDNDWDKIARVSDVMRNAHNFYLDDSATQTLSRLRARLRCMASRGHPPAMLVCDYLQLVTPENTKANANRAQEVGEISRGLKRLAGEFGIPVVALAQFNRGAAGRRPLVSDFKESSAIEQDSNVIILLYRELAEDGNDTGPVAGTVEAIISKNRSGPSGRVVPLAFQGHMARLSSMAWL</sequence>
<dbReference type="SUPFAM" id="SSF48024">
    <property type="entry name" value="N-terminal domain of DnaB helicase"/>
    <property type="match status" value="1"/>
</dbReference>
<keyword evidence="13" id="KW-1185">Reference proteome</keyword>
<keyword evidence="3" id="KW-0547">Nucleotide-binding</keyword>
<protein>
    <recommendedName>
        <fullName evidence="9">DNA 5'-3' helicase</fullName>
        <ecNumber evidence="9">5.6.2.3</ecNumber>
    </recommendedName>
</protein>
<dbReference type="AlphaFoldDB" id="A0A540WGA6"/>
<dbReference type="InterPro" id="IPR036185">
    <property type="entry name" value="DNA_heli_DnaB-like_N_sf"/>
</dbReference>
<dbReference type="OrthoDB" id="9773982at2"/>
<evidence type="ECO:0000313" key="12">
    <source>
        <dbReference type="EMBL" id="TQF07978.1"/>
    </source>
</evidence>
<dbReference type="InterPro" id="IPR027417">
    <property type="entry name" value="P-loop_NTPase"/>
</dbReference>
<name>A0A540WGA6_9ACTN</name>
<dbReference type="InterPro" id="IPR007694">
    <property type="entry name" value="DNA_helicase_DnaB-like_C"/>
</dbReference>
<dbReference type="Pfam" id="PF03796">
    <property type="entry name" value="DnaB_C"/>
    <property type="match status" value="1"/>
</dbReference>
<dbReference type="GO" id="GO:0006260">
    <property type="term" value="P:DNA replication"/>
    <property type="evidence" value="ECO:0007669"/>
    <property type="project" value="UniProtKB-KW"/>
</dbReference>
<evidence type="ECO:0000256" key="7">
    <source>
        <dbReference type="ARBA" id="ARBA00023125"/>
    </source>
</evidence>
<gene>
    <name evidence="12" type="ORF">E6W39_01065</name>
</gene>
<evidence type="ECO:0000256" key="6">
    <source>
        <dbReference type="ARBA" id="ARBA00022840"/>
    </source>
</evidence>
<evidence type="ECO:0000256" key="9">
    <source>
        <dbReference type="ARBA" id="ARBA00044969"/>
    </source>
</evidence>
<dbReference type="SUPFAM" id="SSF52540">
    <property type="entry name" value="P-loop containing nucleoside triphosphate hydrolases"/>
    <property type="match status" value="1"/>
</dbReference>
<dbReference type="PANTHER" id="PTHR30153:SF2">
    <property type="entry name" value="REPLICATIVE DNA HELICASE"/>
    <property type="match status" value="1"/>
</dbReference>
<evidence type="ECO:0000313" key="13">
    <source>
        <dbReference type="Proteomes" id="UP000319103"/>
    </source>
</evidence>
<dbReference type="InterPro" id="IPR007693">
    <property type="entry name" value="DNA_helicase_DnaB-like_N"/>
</dbReference>
<dbReference type="GO" id="GO:0043139">
    <property type="term" value="F:5'-3' DNA helicase activity"/>
    <property type="evidence" value="ECO:0007669"/>
    <property type="project" value="UniProtKB-EC"/>
</dbReference>
<proteinExistence type="inferred from homology"/>
<evidence type="ECO:0000256" key="2">
    <source>
        <dbReference type="ARBA" id="ARBA00022705"/>
    </source>
</evidence>
<dbReference type="Gene3D" id="3.40.50.300">
    <property type="entry name" value="P-loop containing nucleotide triphosphate hydrolases"/>
    <property type="match status" value="1"/>
</dbReference>
<dbReference type="EMBL" id="VIGB01000002">
    <property type="protein sequence ID" value="TQF07978.1"/>
    <property type="molecule type" value="Genomic_DNA"/>
</dbReference>
<reference evidence="12 13" key="1">
    <citation type="submission" date="2019-06" db="EMBL/GenBank/DDBJ databases">
        <title>Description of Kitasatospora acidophila sp. nov. isolated from pine grove soil, and reclassification of Streptomyces novaecaesareae to Kitasatospora novaeceasareae comb. nov.</title>
        <authorList>
            <person name="Kim M.J."/>
        </authorList>
    </citation>
    <scope>NUCLEOTIDE SEQUENCE [LARGE SCALE GENOMIC DNA]</scope>
    <source>
        <strain evidence="12 13">MMS16-CNU292</strain>
    </source>
</reference>
<dbReference type="Gene3D" id="1.10.860.10">
    <property type="entry name" value="DNAb Helicase, Chain A"/>
    <property type="match status" value="1"/>
</dbReference>
<accession>A0A540WGA6</accession>
<dbReference type="Pfam" id="PF00772">
    <property type="entry name" value="DnaB"/>
    <property type="match status" value="1"/>
</dbReference>
<comment type="similarity">
    <text evidence="1">Belongs to the helicase family. DnaB subfamily.</text>
</comment>
<keyword evidence="8" id="KW-0413">Isomerase</keyword>
<keyword evidence="2" id="KW-0235">DNA replication</keyword>
<evidence type="ECO:0000259" key="11">
    <source>
        <dbReference type="PROSITE" id="PS51199"/>
    </source>
</evidence>
<comment type="catalytic activity">
    <reaction evidence="10">
        <text>ATP + H2O = ADP + phosphate + H(+)</text>
        <dbReference type="Rhea" id="RHEA:13065"/>
        <dbReference type="ChEBI" id="CHEBI:15377"/>
        <dbReference type="ChEBI" id="CHEBI:15378"/>
        <dbReference type="ChEBI" id="CHEBI:30616"/>
        <dbReference type="ChEBI" id="CHEBI:43474"/>
        <dbReference type="ChEBI" id="CHEBI:456216"/>
        <dbReference type="EC" id="5.6.2.3"/>
    </reaction>
</comment>
<evidence type="ECO:0000256" key="10">
    <source>
        <dbReference type="ARBA" id="ARBA00048954"/>
    </source>
</evidence>
<evidence type="ECO:0000256" key="5">
    <source>
        <dbReference type="ARBA" id="ARBA00022806"/>
    </source>
</evidence>
<dbReference type="Proteomes" id="UP000319103">
    <property type="component" value="Unassembled WGS sequence"/>
</dbReference>
<dbReference type="EC" id="5.6.2.3" evidence="9"/>
<keyword evidence="4" id="KW-0378">Hydrolase</keyword>
<dbReference type="GO" id="GO:0003677">
    <property type="term" value="F:DNA binding"/>
    <property type="evidence" value="ECO:0007669"/>
    <property type="project" value="UniProtKB-KW"/>
</dbReference>
<dbReference type="PANTHER" id="PTHR30153">
    <property type="entry name" value="REPLICATIVE DNA HELICASE DNAB"/>
    <property type="match status" value="1"/>
</dbReference>
<organism evidence="12 13">
    <name type="scientific">Kitasatospora acidiphila</name>
    <dbReference type="NCBI Taxonomy" id="2567942"/>
    <lineage>
        <taxon>Bacteria</taxon>
        <taxon>Bacillati</taxon>
        <taxon>Actinomycetota</taxon>
        <taxon>Actinomycetes</taxon>
        <taxon>Kitasatosporales</taxon>
        <taxon>Streptomycetaceae</taxon>
        <taxon>Kitasatospora</taxon>
    </lineage>
</organism>
<keyword evidence="7" id="KW-0238">DNA-binding</keyword>
<dbReference type="InterPro" id="IPR016136">
    <property type="entry name" value="DNA_helicase_N/primase_C"/>
</dbReference>
<keyword evidence="6" id="KW-0067">ATP-binding</keyword>
<feature type="domain" description="SF4 helicase" evidence="11">
    <location>
        <begin position="157"/>
        <end position="424"/>
    </location>
</feature>
<evidence type="ECO:0000256" key="8">
    <source>
        <dbReference type="ARBA" id="ARBA00023235"/>
    </source>
</evidence>
<dbReference type="GO" id="GO:0005829">
    <property type="term" value="C:cytosol"/>
    <property type="evidence" value="ECO:0007669"/>
    <property type="project" value="TreeGrafter"/>
</dbReference>
<dbReference type="PROSITE" id="PS51199">
    <property type="entry name" value="SF4_HELICASE"/>
    <property type="match status" value="1"/>
</dbReference>